<dbReference type="EMBL" id="KQ250718">
    <property type="protein sequence ID" value="KNC70590.1"/>
    <property type="molecule type" value="Genomic_DNA"/>
</dbReference>
<gene>
    <name evidence="2" type="ORF">SARC_16880</name>
</gene>
<accession>A0A0L0F1K2</accession>
<proteinExistence type="predicted"/>
<dbReference type="AlphaFoldDB" id="A0A0L0F1K2"/>
<feature type="compositionally biased region" description="Polar residues" evidence="1">
    <location>
        <begin position="59"/>
        <end position="69"/>
    </location>
</feature>
<dbReference type="Proteomes" id="UP000054560">
    <property type="component" value="Unassembled WGS sequence"/>
</dbReference>
<feature type="non-terminal residue" evidence="2">
    <location>
        <position position="1"/>
    </location>
</feature>
<dbReference type="GeneID" id="25917384"/>
<evidence type="ECO:0000313" key="2">
    <source>
        <dbReference type="EMBL" id="KNC70590.1"/>
    </source>
</evidence>
<name>A0A0L0F1K2_9EUKA</name>
<feature type="non-terminal residue" evidence="2">
    <location>
        <position position="156"/>
    </location>
</feature>
<evidence type="ECO:0000313" key="3">
    <source>
        <dbReference type="Proteomes" id="UP000054560"/>
    </source>
</evidence>
<organism evidence="2 3">
    <name type="scientific">Sphaeroforma arctica JP610</name>
    <dbReference type="NCBI Taxonomy" id="667725"/>
    <lineage>
        <taxon>Eukaryota</taxon>
        <taxon>Ichthyosporea</taxon>
        <taxon>Ichthyophonida</taxon>
        <taxon>Sphaeroforma</taxon>
    </lineage>
</organism>
<feature type="compositionally biased region" description="Polar residues" evidence="1">
    <location>
        <begin position="76"/>
        <end position="97"/>
    </location>
</feature>
<dbReference type="RefSeq" id="XP_014144492.1">
    <property type="nucleotide sequence ID" value="XM_014289017.1"/>
</dbReference>
<feature type="compositionally biased region" description="Polar residues" evidence="1">
    <location>
        <begin position="116"/>
        <end position="125"/>
    </location>
</feature>
<reference evidence="2 3" key="1">
    <citation type="submission" date="2011-02" db="EMBL/GenBank/DDBJ databases">
        <title>The Genome Sequence of Sphaeroforma arctica JP610.</title>
        <authorList>
            <consortium name="The Broad Institute Genome Sequencing Platform"/>
            <person name="Russ C."/>
            <person name="Cuomo C."/>
            <person name="Young S.K."/>
            <person name="Zeng Q."/>
            <person name="Gargeya S."/>
            <person name="Alvarado L."/>
            <person name="Berlin A."/>
            <person name="Chapman S.B."/>
            <person name="Chen Z."/>
            <person name="Freedman E."/>
            <person name="Gellesch M."/>
            <person name="Goldberg J."/>
            <person name="Griggs A."/>
            <person name="Gujja S."/>
            <person name="Heilman E."/>
            <person name="Heiman D."/>
            <person name="Howarth C."/>
            <person name="Mehta T."/>
            <person name="Neiman D."/>
            <person name="Pearson M."/>
            <person name="Roberts A."/>
            <person name="Saif S."/>
            <person name="Shea T."/>
            <person name="Shenoy N."/>
            <person name="Sisk P."/>
            <person name="Stolte C."/>
            <person name="Sykes S."/>
            <person name="White J."/>
            <person name="Yandava C."/>
            <person name="Burger G."/>
            <person name="Gray M.W."/>
            <person name="Holland P.W.H."/>
            <person name="King N."/>
            <person name="Lang F.B.F."/>
            <person name="Roger A.J."/>
            <person name="Ruiz-Trillo I."/>
            <person name="Haas B."/>
            <person name="Nusbaum C."/>
            <person name="Birren B."/>
        </authorList>
    </citation>
    <scope>NUCLEOTIDE SEQUENCE [LARGE SCALE GENOMIC DNA]</scope>
    <source>
        <strain evidence="2 3">JP610</strain>
    </source>
</reference>
<evidence type="ECO:0000256" key="1">
    <source>
        <dbReference type="SAM" id="MobiDB-lite"/>
    </source>
</evidence>
<feature type="compositionally biased region" description="Polar residues" evidence="1">
    <location>
        <begin position="11"/>
        <end position="48"/>
    </location>
</feature>
<feature type="region of interest" description="Disordered" evidence="1">
    <location>
        <begin position="1"/>
        <end position="125"/>
    </location>
</feature>
<sequence>DGPAAKAVTKSLEQLDSTLSEAAPSTDQNTMRNDTTTPIPKTSDNSESVPMHTPEKSRSNTPAPKTSPTAEEVTAQPRTQHAQDAQQSDNGTTPTQQSTSKAAADDTASREDALTLTDTPSKANANANNIYQRLYFAQQMPSYGPAPPAVSAATLQ</sequence>
<protein>
    <submittedName>
        <fullName evidence="2">Uncharacterized protein</fullName>
    </submittedName>
</protein>
<keyword evidence="3" id="KW-1185">Reference proteome</keyword>
<feature type="compositionally biased region" description="Basic and acidic residues" evidence="1">
    <location>
        <begin position="103"/>
        <end position="113"/>
    </location>
</feature>